<feature type="chain" id="PRO_5043321638" description="Apolipoprotein A-I" evidence="1">
    <location>
        <begin position="19"/>
        <end position="248"/>
    </location>
</feature>
<keyword evidence="1" id="KW-0732">Signal</keyword>
<dbReference type="GeneTree" id="ENSGT00940000174767"/>
<accession>A0A3Q1BS05</accession>
<sequence length="248" mass="27054">IFATQWFLSSSFVSGSQAASLQADAPDQIAQFRAKLKEGAIRVLAPLDGTTYKANNGFALSSLFSHRDHAIEVADSRLGQAIEMGQTAFSAASDATAGIRGTIVSDIQKLQADLADQAEKVRENVLKHVQDYIAALTPLKEHLESKKADIEELKAKVTSVVENIGEKVPTNWEETRGSLMPIVQKVKDQLTVRGQEARAQIEPYVKEYMETAQGYIENPGDKAAPALEELKTKLSTYFAAMVESLNKA</sequence>
<dbReference type="SUPFAM" id="SSF58113">
    <property type="entry name" value="Apolipoprotein A-I"/>
    <property type="match status" value="1"/>
</dbReference>
<reference evidence="2" key="3">
    <citation type="submission" date="2025-09" db="UniProtKB">
        <authorList>
            <consortium name="Ensembl"/>
        </authorList>
    </citation>
    <scope>IDENTIFICATION</scope>
</reference>
<dbReference type="OMA" id="HTAEMDE"/>
<dbReference type="AlphaFoldDB" id="A0A3Q1BS05"/>
<feature type="signal peptide" evidence="1">
    <location>
        <begin position="1"/>
        <end position="18"/>
    </location>
</feature>
<evidence type="ECO:0000313" key="2">
    <source>
        <dbReference type="Ensembl" id="ENSAOCP00000011646.2"/>
    </source>
</evidence>
<dbReference type="Proteomes" id="UP001501940">
    <property type="component" value="Chromosome 7"/>
</dbReference>
<dbReference type="STRING" id="80972.ENSAOCP00000011646"/>
<organism evidence="2 3">
    <name type="scientific">Amphiprion ocellaris</name>
    <name type="common">Clown anemonefish</name>
    <dbReference type="NCBI Taxonomy" id="80972"/>
    <lineage>
        <taxon>Eukaryota</taxon>
        <taxon>Metazoa</taxon>
        <taxon>Chordata</taxon>
        <taxon>Craniata</taxon>
        <taxon>Vertebrata</taxon>
        <taxon>Euteleostomi</taxon>
        <taxon>Actinopterygii</taxon>
        <taxon>Neopterygii</taxon>
        <taxon>Teleostei</taxon>
        <taxon>Neoteleostei</taxon>
        <taxon>Acanthomorphata</taxon>
        <taxon>Ovalentaria</taxon>
        <taxon>Pomacentridae</taxon>
        <taxon>Amphiprion</taxon>
    </lineage>
</organism>
<gene>
    <name evidence="2" type="primary">TACC1</name>
</gene>
<evidence type="ECO:0008006" key="4">
    <source>
        <dbReference type="Google" id="ProtNLM"/>
    </source>
</evidence>
<evidence type="ECO:0000313" key="3">
    <source>
        <dbReference type="Proteomes" id="UP001501940"/>
    </source>
</evidence>
<dbReference type="Gene3D" id="1.20.5.1230">
    <property type="entry name" value="Apolipoprotein A-I"/>
    <property type="match status" value="1"/>
</dbReference>
<proteinExistence type="predicted"/>
<reference evidence="2 3" key="1">
    <citation type="submission" date="2022-01" db="EMBL/GenBank/DDBJ databases">
        <title>A chromosome-scale genome assembly of the false clownfish, Amphiprion ocellaris.</title>
        <authorList>
            <person name="Ryu T."/>
        </authorList>
    </citation>
    <scope>NUCLEOTIDE SEQUENCE [LARGE SCALE GENOMIC DNA]</scope>
</reference>
<dbReference type="Ensembl" id="ENSAOCT00000019128.2">
    <property type="protein sequence ID" value="ENSAOCP00000011646.2"/>
    <property type="gene ID" value="ENSAOCG00000016012.2"/>
</dbReference>
<protein>
    <recommendedName>
        <fullName evidence="4">Apolipoprotein A-I</fullName>
    </recommendedName>
</protein>
<reference evidence="2" key="2">
    <citation type="submission" date="2025-08" db="UniProtKB">
        <authorList>
            <consortium name="Ensembl"/>
        </authorList>
    </citation>
    <scope>IDENTIFICATION</scope>
</reference>
<keyword evidence="3" id="KW-1185">Reference proteome</keyword>
<evidence type="ECO:0000256" key="1">
    <source>
        <dbReference type="SAM" id="SignalP"/>
    </source>
</evidence>
<name>A0A3Q1BS05_AMPOC</name>